<organism evidence="1 2">
    <name type="scientific">Thauera terpenica 58Eu</name>
    <dbReference type="NCBI Taxonomy" id="1348657"/>
    <lineage>
        <taxon>Bacteria</taxon>
        <taxon>Pseudomonadati</taxon>
        <taxon>Pseudomonadota</taxon>
        <taxon>Betaproteobacteria</taxon>
        <taxon>Rhodocyclales</taxon>
        <taxon>Zoogloeaceae</taxon>
        <taxon>Thauera</taxon>
    </lineage>
</organism>
<accession>S9ZII8</accession>
<proteinExistence type="predicted"/>
<comment type="caution">
    <text evidence="1">The sequence shown here is derived from an EMBL/GenBank/DDBJ whole genome shotgun (WGS) entry which is preliminary data.</text>
</comment>
<name>S9ZII8_9RHOO</name>
<sequence>MKESLDAYREPFKAVVLQHLRESLPNGEWKRLRDYAEHTRQSRLVEFEFDPTATPEALLNEALSEGSISVNQTLVPNFRAKAVEIGSIEDQPVRYIDGQGIYLWGLEPENGFSLSFWVTHPAYPPAW</sequence>
<evidence type="ECO:0000313" key="2">
    <source>
        <dbReference type="Proteomes" id="UP000015455"/>
    </source>
</evidence>
<dbReference type="AlphaFoldDB" id="S9ZII8"/>
<dbReference type="EMBL" id="ATJV01000082">
    <property type="protein sequence ID" value="EPZ14406.1"/>
    <property type="molecule type" value="Genomic_DNA"/>
</dbReference>
<dbReference type="STRING" id="1348657.M622_18620"/>
<keyword evidence="2" id="KW-1185">Reference proteome</keyword>
<protein>
    <submittedName>
        <fullName evidence="1">Uncharacterized protein</fullName>
    </submittedName>
</protein>
<evidence type="ECO:0000313" key="1">
    <source>
        <dbReference type="EMBL" id="EPZ14406.1"/>
    </source>
</evidence>
<dbReference type="OrthoDB" id="8587821at2"/>
<dbReference type="RefSeq" id="WP_021250539.1">
    <property type="nucleotide sequence ID" value="NZ_ATJV01000082.1"/>
</dbReference>
<gene>
    <name evidence="1" type="ORF">M622_18620</name>
</gene>
<dbReference type="Proteomes" id="UP000015455">
    <property type="component" value="Unassembled WGS sequence"/>
</dbReference>
<reference evidence="1 2" key="1">
    <citation type="submission" date="2013-06" db="EMBL/GenBank/DDBJ databases">
        <title>Draft genome sequence of Thauera terpenica.</title>
        <authorList>
            <person name="Liu B."/>
            <person name="Frostegard A.H."/>
            <person name="Shapleigh J.P."/>
        </authorList>
    </citation>
    <scope>NUCLEOTIDE SEQUENCE [LARGE SCALE GENOMIC DNA]</scope>
    <source>
        <strain evidence="1 2">58Eu</strain>
    </source>
</reference>
<dbReference type="PATRIC" id="fig|1348657.5.peg.3136"/>